<reference evidence="1" key="2">
    <citation type="submission" date="2020-09" db="EMBL/GenBank/DDBJ databases">
        <authorList>
            <person name="Sun Q."/>
            <person name="Ohkuma M."/>
        </authorList>
    </citation>
    <scope>NUCLEOTIDE SEQUENCE</scope>
    <source>
        <strain evidence="1">JCM 4477</strain>
    </source>
</reference>
<proteinExistence type="predicted"/>
<gene>
    <name evidence="1" type="ORF">GCM10018772_19020</name>
</gene>
<reference evidence="1" key="1">
    <citation type="journal article" date="2014" name="Int. J. Syst. Evol. Microbiol.">
        <title>Complete genome sequence of Corynebacterium casei LMG S-19264T (=DSM 44701T), isolated from a smear-ripened cheese.</title>
        <authorList>
            <consortium name="US DOE Joint Genome Institute (JGI-PGF)"/>
            <person name="Walter F."/>
            <person name="Albersmeier A."/>
            <person name="Kalinowski J."/>
            <person name="Ruckert C."/>
        </authorList>
    </citation>
    <scope>NUCLEOTIDE SEQUENCE</scope>
    <source>
        <strain evidence="1">JCM 4477</strain>
    </source>
</reference>
<organism evidence="1 2">
    <name type="scientific">Streptomyces fumanus</name>
    <dbReference type="NCBI Taxonomy" id="67302"/>
    <lineage>
        <taxon>Bacteria</taxon>
        <taxon>Bacillati</taxon>
        <taxon>Actinomycetota</taxon>
        <taxon>Actinomycetes</taxon>
        <taxon>Kitasatosporales</taxon>
        <taxon>Streptomycetaceae</taxon>
        <taxon>Streptomyces</taxon>
    </lineage>
</organism>
<evidence type="ECO:0000313" key="1">
    <source>
        <dbReference type="EMBL" id="GHE95073.1"/>
    </source>
</evidence>
<comment type="caution">
    <text evidence="1">The sequence shown here is derived from an EMBL/GenBank/DDBJ whole genome shotgun (WGS) entry which is preliminary data.</text>
</comment>
<dbReference type="Proteomes" id="UP000630718">
    <property type="component" value="Unassembled WGS sequence"/>
</dbReference>
<evidence type="ECO:0000313" key="2">
    <source>
        <dbReference type="Proteomes" id="UP000630718"/>
    </source>
</evidence>
<name>A0A919DXH2_9ACTN</name>
<protein>
    <submittedName>
        <fullName evidence="1">Uncharacterized protein</fullName>
    </submittedName>
</protein>
<accession>A0A919DXH2</accession>
<dbReference type="AlphaFoldDB" id="A0A919DXH2"/>
<keyword evidence="2" id="KW-1185">Reference proteome</keyword>
<sequence length="66" mass="7055">MERGVAEVVRASAQGEAYDVRLLRSVLIAAGTSRPTGCRISVVTNHGLPDSGDNRNGLTALYRIKD</sequence>
<dbReference type="EMBL" id="BNBI01000003">
    <property type="protein sequence ID" value="GHE95073.1"/>
    <property type="molecule type" value="Genomic_DNA"/>
</dbReference>